<dbReference type="Gene3D" id="3.40.50.1580">
    <property type="entry name" value="Nucleoside phosphorylase domain"/>
    <property type="match status" value="1"/>
</dbReference>
<name>J3PIU1_GAET3</name>
<dbReference type="EnsemblFungi" id="EJT69024">
    <property type="protein sequence ID" value="EJT69024"/>
    <property type="gene ID" value="GGTG_13421"/>
</dbReference>
<reference evidence="3" key="1">
    <citation type="submission" date="2010-07" db="EMBL/GenBank/DDBJ databases">
        <title>The genome sequence of Gaeumannomyces graminis var. tritici strain R3-111a-1.</title>
        <authorList>
            <consortium name="The Broad Institute Genome Sequencing Platform"/>
            <person name="Ma L.-J."/>
            <person name="Dead R."/>
            <person name="Young S."/>
            <person name="Zeng Q."/>
            <person name="Koehrsen M."/>
            <person name="Alvarado L."/>
            <person name="Berlin A."/>
            <person name="Chapman S.B."/>
            <person name="Chen Z."/>
            <person name="Freedman E."/>
            <person name="Gellesch M."/>
            <person name="Goldberg J."/>
            <person name="Griggs A."/>
            <person name="Gujja S."/>
            <person name="Heilman E.R."/>
            <person name="Heiman D."/>
            <person name="Hepburn T."/>
            <person name="Howarth C."/>
            <person name="Jen D."/>
            <person name="Larson L."/>
            <person name="Mehta T."/>
            <person name="Neiman D."/>
            <person name="Pearson M."/>
            <person name="Roberts A."/>
            <person name="Saif S."/>
            <person name="Shea T."/>
            <person name="Shenoy N."/>
            <person name="Sisk P."/>
            <person name="Stolte C."/>
            <person name="Sykes S."/>
            <person name="Walk T."/>
            <person name="White J."/>
            <person name="Yandava C."/>
            <person name="Haas B."/>
            <person name="Nusbaum C."/>
            <person name="Birren B."/>
        </authorList>
    </citation>
    <scope>NUCLEOTIDE SEQUENCE [LARGE SCALE GENOMIC DNA]</scope>
    <source>
        <strain evidence="3">R3-111a-1</strain>
    </source>
</reference>
<dbReference type="InterPro" id="IPR053137">
    <property type="entry name" value="NLR-like"/>
</dbReference>
<dbReference type="STRING" id="644352.J3PIU1"/>
<dbReference type="GeneID" id="20353879"/>
<evidence type="ECO:0000313" key="2">
    <source>
        <dbReference type="EnsemblFungi" id="EJT69024"/>
    </source>
</evidence>
<dbReference type="PANTHER" id="PTHR46082">
    <property type="entry name" value="ATP/GTP-BINDING PROTEIN-RELATED"/>
    <property type="match status" value="1"/>
</dbReference>
<dbReference type="PANTHER" id="PTHR46082:SF11">
    <property type="entry name" value="AAA+ ATPASE DOMAIN-CONTAINING PROTEIN-RELATED"/>
    <property type="match status" value="1"/>
</dbReference>
<dbReference type="GO" id="GO:0009116">
    <property type="term" value="P:nucleoside metabolic process"/>
    <property type="evidence" value="ECO:0007669"/>
    <property type="project" value="InterPro"/>
</dbReference>
<dbReference type="EMBL" id="GL385407">
    <property type="protein sequence ID" value="EJT69024.1"/>
    <property type="molecule type" value="Genomic_DNA"/>
</dbReference>
<reference evidence="1" key="2">
    <citation type="submission" date="2010-07" db="EMBL/GenBank/DDBJ databases">
        <authorList>
            <consortium name="The Broad Institute Genome Sequencing Platform"/>
            <consortium name="Broad Institute Genome Sequencing Center for Infectious Disease"/>
            <person name="Ma L.-J."/>
            <person name="Dead R."/>
            <person name="Young S."/>
            <person name="Zeng Q."/>
            <person name="Koehrsen M."/>
            <person name="Alvarado L."/>
            <person name="Berlin A."/>
            <person name="Chapman S.B."/>
            <person name="Chen Z."/>
            <person name="Freedman E."/>
            <person name="Gellesch M."/>
            <person name="Goldberg J."/>
            <person name="Griggs A."/>
            <person name="Gujja S."/>
            <person name="Heilman E.R."/>
            <person name="Heiman D."/>
            <person name="Hepburn T."/>
            <person name="Howarth C."/>
            <person name="Jen D."/>
            <person name="Larson L."/>
            <person name="Mehta T."/>
            <person name="Neiman D."/>
            <person name="Pearson M."/>
            <person name="Roberts A."/>
            <person name="Saif S."/>
            <person name="Shea T."/>
            <person name="Shenoy N."/>
            <person name="Sisk P."/>
            <person name="Stolte C."/>
            <person name="Sykes S."/>
            <person name="Walk T."/>
            <person name="White J."/>
            <person name="Yandava C."/>
            <person name="Haas B."/>
            <person name="Nusbaum C."/>
            <person name="Birren B."/>
        </authorList>
    </citation>
    <scope>NUCLEOTIDE SEQUENCE</scope>
    <source>
        <strain evidence="1">R3-111a-1</strain>
    </source>
</reference>
<gene>
    <name evidence="2" type="primary">20353879</name>
    <name evidence="1" type="ORF">GGTG_13421</name>
</gene>
<sequence>MKFSQPNQTSKPNKASSCLALVPPYLTFANHHPPLLSRHSSLYSLPFTIHMAASNNNYTIGWISADPIELTAARFFLDPHDTDSYVLGKIGPHNVVVACLSRGEGRTAAASVVATNMLRRFPNIRFGLMVGTGGGAPSSKNNMHLGDIVIGSPDNGHGGVLHYDFKELIQNRTPPALREAVADLRSEHETNGHCYEAQIRQMLGGQNKKYSRPKATSDELYKPEYTHSGDGMNCHACCDPENLVSRPERERREGGKDFAVVHYGLVASANQPMEDATIRDGLVGEAGVLCFDTGAAGLTNDFPFPCLVIRGICDYSDSHKNKDWQGFAAMMAAAYAKDLLNRIAPSQPPAGKTVGGVFGAAIALARGVVGLAGEGLSSLSKAFVIASAKTYAGVARLAGKITSGFRSLSKAVVIASAGGAAWLAGKLASGFSSLSKAFVRFRGWWAE</sequence>
<reference evidence="2" key="4">
    <citation type="journal article" date="2015" name="G3 (Bethesda)">
        <title>Genome sequences of three phytopathogenic species of the Magnaporthaceae family of fungi.</title>
        <authorList>
            <person name="Okagaki L.H."/>
            <person name="Nunes C.C."/>
            <person name="Sailsbery J."/>
            <person name="Clay B."/>
            <person name="Brown D."/>
            <person name="John T."/>
            <person name="Oh Y."/>
            <person name="Young N."/>
            <person name="Fitzgerald M."/>
            <person name="Haas B.J."/>
            <person name="Zeng Q."/>
            <person name="Young S."/>
            <person name="Adiconis X."/>
            <person name="Fan L."/>
            <person name="Levin J.Z."/>
            <person name="Mitchell T.K."/>
            <person name="Okubara P.A."/>
            <person name="Farman M.L."/>
            <person name="Kohn L.M."/>
            <person name="Birren B."/>
            <person name="Ma L.-J."/>
            <person name="Dean R.A."/>
        </authorList>
    </citation>
    <scope>NUCLEOTIDE SEQUENCE</scope>
    <source>
        <strain evidence="2">R3-111a-1</strain>
    </source>
</reference>
<keyword evidence="3" id="KW-1185">Reference proteome</keyword>
<dbReference type="RefSeq" id="XP_009229591.1">
    <property type="nucleotide sequence ID" value="XM_009231327.1"/>
</dbReference>
<reference evidence="1" key="3">
    <citation type="submission" date="2010-09" db="EMBL/GenBank/DDBJ databases">
        <title>Annotation of Gaeumannomyces graminis var. tritici R3-111a-1.</title>
        <authorList>
            <consortium name="The Broad Institute Genome Sequencing Platform"/>
            <person name="Ma L.-J."/>
            <person name="Dead R."/>
            <person name="Young S.K."/>
            <person name="Zeng Q."/>
            <person name="Gargeya S."/>
            <person name="Fitzgerald M."/>
            <person name="Haas B."/>
            <person name="Abouelleil A."/>
            <person name="Alvarado L."/>
            <person name="Arachchi H.M."/>
            <person name="Berlin A."/>
            <person name="Brown A."/>
            <person name="Chapman S.B."/>
            <person name="Chen Z."/>
            <person name="Dunbar C."/>
            <person name="Freedman E."/>
            <person name="Gearin G."/>
            <person name="Gellesch M."/>
            <person name="Goldberg J."/>
            <person name="Griggs A."/>
            <person name="Gujja S."/>
            <person name="Heiman D."/>
            <person name="Howarth C."/>
            <person name="Larson L."/>
            <person name="Lui A."/>
            <person name="MacDonald P.J.P."/>
            <person name="Mehta T."/>
            <person name="Montmayeur A."/>
            <person name="Murphy C."/>
            <person name="Neiman D."/>
            <person name="Pearson M."/>
            <person name="Priest M."/>
            <person name="Roberts A."/>
            <person name="Saif S."/>
            <person name="Shea T."/>
            <person name="Shenoy N."/>
            <person name="Sisk P."/>
            <person name="Stolte C."/>
            <person name="Sykes S."/>
            <person name="Yandava C."/>
            <person name="Wortman J."/>
            <person name="Nusbaum C."/>
            <person name="Birren B."/>
        </authorList>
    </citation>
    <scope>NUCLEOTIDE SEQUENCE</scope>
    <source>
        <strain evidence="1">R3-111a-1</strain>
    </source>
</reference>
<protein>
    <submittedName>
        <fullName evidence="1 2">Uncharacterized protein</fullName>
    </submittedName>
</protein>
<dbReference type="AlphaFoldDB" id="J3PIU1"/>
<dbReference type="GO" id="GO:0003824">
    <property type="term" value="F:catalytic activity"/>
    <property type="evidence" value="ECO:0007669"/>
    <property type="project" value="InterPro"/>
</dbReference>
<dbReference type="VEuPathDB" id="FungiDB:GGTG_13421"/>
<proteinExistence type="predicted"/>
<dbReference type="HOGENOM" id="CLU_000288_34_22_1"/>
<dbReference type="Proteomes" id="UP000006039">
    <property type="component" value="Unassembled WGS sequence"/>
</dbReference>
<dbReference type="OrthoDB" id="1577640at2759"/>
<organism evidence="1">
    <name type="scientific">Gaeumannomyces tritici (strain R3-111a-1)</name>
    <name type="common">Wheat and barley take-all root rot fungus</name>
    <name type="synonym">Gaeumannomyces graminis var. tritici</name>
    <dbReference type="NCBI Taxonomy" id="644352"/>
    <lineage>
        <taxon>Eukaryota</taxon>
        <taxon>Fungi</taxon>
        <taxon>Dikarya</taxon>
        <taxon>Ascomycota</taxon>
        <taxon>Pezizomycotina</taxon>
        <taxon>Sordariomycetes</taxon>
        <taxon>Sordariomycetidae</taxon>
        <taxon>Magnaporthales</taxon>
        <taxon>Magnaporthaceae</taxon>
        <taxon>Gaeumannomyces</taxon>
    </lineage>
</organism>
<evidence type="ECO:0000313" key="3">
    <source>
        <dbReference type="Proteomes" id="UP000006039"/>
    </source>
</evidence>
<accession>J3PIU1</accession>
<dbReference type="SUPFAM" id="SSF53167">
    <property type="entry name" value="Purine and uridine phosphorylases"/>
    <property type="match status" value="1"/>
</dbReference>
<reference evidence="2" key="5">
    <citation type="submission" date="2018-04" db="UniProtKB">
        <authorList>
            <consortium name="EnsemblFungi"/>
        </authorList>
    </citation>
    <scope>IDENTIFICATION</scope>
    <source>
        <strain evidence="2">R3-111a-1</strain>
    </source>
</reference>
<dbReference type="InterPro" id="IPR035994">
    <property type="entry name" value="Nucleoside_phosphorylase_sf"/>
</dbReference>
<evidence type="ECO:0000313" key="1">
    <source>
        <dbReference type="EMBL" id="EJT69024.1"/>
    </source>
</evidence>